<dbReference type="Pfam" id="PF05171">
    <property type="entry name" value="HemS"/>
    <property type="match status" value="1"/>
</dbReference>
<comment type="caution">
    <text evidence="2">The sequence shown here is derived from an EMBL/GenBank/DDBJ whole genome shotgun (WGS) entry which is preliminary data.</text>
</comment>
<dbReference type="SUPFAM" id="SSF144064">
    <property type="entry name" value="Heme iron utilization protein-like"/>
    <property type="match status" value="1"/>
</dbReference>
<name>A0A5R8KKP1_9BACT</name>
<dbReference type="GO" id="GO:0006826">
    <property type="term" value="P:iron ion transport"/>
    <property type="evidence" value="ECO:0007669"/>
    <property type="project" value="InterPro"/>
</dbReference>
<dbReference type="EMBL" id="VAUV01000001">
    <property type="protein sequence ID" value="TLD72820.1"/>
    <property type="molecule type" value="Genomic_DNA"/>
</dbReference>
<evidence type="ECO:0000313" key="3">
    <source>
        <dbReference type="Proteomes" id="UP000306196"/>
    </source>
</evidence>
<gene>
    <name evidence="2" type="ORF">FEM03_01745</name>
</gene>
<organism evidence="2 3">
    <name type="scientific">Phragmitibacter flavus</name>
    <dbReference type="NCBI Taxonomy" id="2576071"/>
    <lineage>
        <taxon>Bacteria</taxon>
        <taxon>Pseudomonadati</taxon>
        <taxon>Verrucomicrobiota</taxon>
        <taxon>Verrucomicrobiia</taxon>
        <taxon>Verrucomicrobiales</taxon>
        <taxon>Verrucomicrobiaceae</taxon>
        <taxon>Phragmitibacter</taxon>
    </lineage>
</organism>
<reference evidence="2 3" key="1">
    <citation type="submission" date="2019-05" db="EMBL/GenBank/DDBJ databases">
        <title>Verrucobacter flavum gen. nov., sp. nov. a new member of the family Verrucomicrobiaceae.</title>
        <authorList>
            <person name="Szuroczki S."/>
            <person name="Abbaszade G."/>
            <person name="Szabo A."/>
            <person name="Felfoldi T."/>
            <person name="Schumann P."/>
            <person name="Boka K."/>
            <person name="Keki Z."/>
            <person name="Toumi M."/>
            <person name="Toth E."/>
        </authorList>
    </citation>
    <scope>NUCLEOTIDE SEQUENCE [LARGE SCALE GENOMIC DNA]</scope>
    <source>
        <strain evidence="2 3">MG-N-17</strain>
    </source>
</reference>
<evidence type="ECO:0000259" key="1">
    <source>
        <dbReference type="Pfam" id="PF05171"/>
    </source>
</evidence>
<dbReference type="RefSeq" id="WP_138084443.1">
    <property type="nucleotide sequence ID" value="NZ_VAUV01000001.1"/>
</dbReference>
<keyword evidence="3" id="KW-1185">Reference proteome</keyword>
<dbReference type="Gene3D" id="3.40.1570.10">
    <property type="entry name" value="HemS/ChuS/ChuX like domains"/>
    <property type="match status" value="2"/>
</dbReference>
<accession>A0A5R8KKP1</accession>
<dbReference type="InterPro" id="IPR007845">
    <property type="entry name" value="HemS/ChuX_dom"/>
</dbReference>
<feature type="domain" description="Haemin-degrading HemS/ChuX" evidence="1">
    <location>
        <begin position="199"/>
        <end position="327"/>
    </location>
</feature>
<dbReference type="Proteomes" id="UP000306196">
    <property type="component" value="Unassembled WGS sequence"/>
</dbReference>
<proteinExistence type="predicted"/>
<dbReference type="OrthoDB" id="180466at2"/>
<dbReference type="AlphaFoldDB" id="A0A5R8KKP1"/>
<dbReference type="InterPro" id="IPR053733">
    <property type="entry name" value="Heme_Transport_Util_sf"/>
</dbReference>
<sequence length="335" mass="36956">MDSSPPRVAYSFDAGTFDLRKSCPGLWLMGESSQSTMVRLDTRWELMLGGLRELGAVLASVRSGPLNLATVWPRVDFQRIPGTYELVELHSGTELRSGMLGSAMAVVDEIDGQQMASLQFSTRDGTGCLKIMITEDSDLDAFEQLVRTHAVATAWGTPTPVESSDPTEAPLPDWKQVKPLWEGLARTRPGRYFPGLAMVPRLSGLKAAAGSFAWQLQPQVDRLLLEQMTARRGWMEFAVRNRAVFMPANCTLSRASFCGCGLTFFSPQTQLTMRCGDGGAWSTWVVCLPTPEGERWNIEAYDERGELCISIGLSDTASDAEETFWRSQLLEGRLA</sequence>
<evidence type="ECO:0000313" key="2">
    <source>
        <dbReference type="EMBL" id="TLD72820.1"/>
    </source>
</evidence>
<protein>
    <recommendedName>
        <fullName evidence="1">Haemin-degrading HemS/ChuX domain-containing protein</fullName>
    </recommendedName>
</protein>